<proteinExistence type="predicted"/>
<keyword evidence="3" id="KW-1185">Reference proteome</keyword>
<protein>
    <submittedName>
        <fullName evidence="2">Uncharacterized protein</fullName>
    </submittedName>
</protein>
<name>A0ABV0ZT51_9TELE</name>
<sequence>MLLARPELYMTEDHLTCCSQSPLVVTFGIEQRPNWWRASDEARLVGLLHRPSCAEVRGPSMLLAALIIVIIVLFDQHSFKMLNRDPIGCYSSAGVFISAVTSNEQETSESGNVNC</sequence>
<accession>A0ABV0ZT51</accession>
<keyword evidence="1" id="KW-1133">Transmembrane helix</keyword>
<organism evidence="2 3">
    <name type="scientific">Ameca splendens</name>
    <dbReference type="NCBI Taxonomy" id="208324"/>
    <lineage>
        <taxon>Eukaryota</taxon>
        <taxon>Metazoa</taxon>
        <taxon>Chordata</taxon>
        <taxon>Craniata</taxon>
        <taxon>Vertebrata</taxon>
        <taxon>Euteleostomi</taxon>
        <taxon>Actinopterygii</taxon>
        <taxon>Neopterygii</taxon>
        <taxon>Teleostei</taxon>
        <taxon>Neoteleostei</taxon>
        <taxon>Acanthomorphata</taxon>
        <taxon>Ovalentaria</taxon>
        <taxon>Atherinomorphae</taxon>
        <taxon>Cyprinodontiformes</taxon>
        <taxon>Goodeidae</taxon>
        <taxon>Ameca</taxon>
    </lineage>
</organism>
<keyword evidence="1" id="KW-0812">Transmembrane</keyword>
<dbReference type="Proteomes" id="UP001469553">
    <property type="component" value="Unassembled WGS sequence"/>
</dbReference>
<keyword evidence="1" id="KW-0472">Membrane</keyword>
<comment type="caution">
    <text evidence="2">The sequence shown here is derived from an EMBL/GenBank/DDBJ whole genome shotgun (WGS) entry which is preliminary data.</text>
</comment>
<reference evidence="2 3" key="1">
    <citation type="submission" date="2021-06" db="EMBL/GenBank/DDBJ databases">
        <authorList>
            <person name="Palmer J.M."/>
        </authorList>
    </citation>
    <scope>NUCLEOTIDE SEQUENCE [LARGE SCALE GENOMIC DNA]</scope>
    <source>
        <strain evidence="2 3">AS_MEX2019</strain>
        <tissue evidence="2">Muscle</tissue>
    </source>
</reference>
<gene>
    <name evidence="2" type="ORF">AMECASPLE_035883</name>
</gene>
<evidence type="ECO:0000313" key="3">
    <source>
        <dbReference type="Proteomes" id="UP001469553"/>
    </source>
</evidence>
<feature type="transmembrane region" description="Helical" evidence="1">
    <location>
        <begin position="56"/>
        <end position="74"/>
    </location>
</feature>
<evidence type="ECO:0000313" key="2">
    <source>
        <dbReference type="EMBL" id="MEQ2309186.1"/>
    </source>
</evidence>
<dbReference type="EMBL" id="JAHRIP010071324">
    <property type="protein sequence ID" value="MEQ2309186.1"/>
    <property type="molecule type" value="Genomic_DNA"/>
</dbReference>
<evidence type="ECO:0000256" key="1">
    <source>
        <dbReference type="SAM" id="Phobius"/>
    </source>
</evidence>